<protein>
    <submittedName>
        <fullName evidence="8">Radical SAM protein</fullName>
    </submittedName>
</protein>
<proteinExistence type="predicted"/>
<dbReference type="InterPro" id="IPR058240">
    <property type="entry name" value="rSAM_sf"/>
</dbReference>
<dbReference type="InterPro" id="IPR023404">
    <property type="entry name" value="rSAM_horseshoe"/>
</dbReference>
<dbReference type="GO" id="GO:0003824">
    <property type="term" value="F:catalytic activity"/>
    <property type="evidence" value="ECO:0007669"/>
    <property type="project" value="InterPro"/>
</dbReference>
<gene>
    <name evidence="8" type="ORF">E7512_00170</name>
</gene>
<keyword evidence="2" id="KW-0004">4Fe-4S</keyword>
<evidence type="ECO:0000256" key="4">
    <source>
        <dbReference type="ARBA" id="ARBA00022723"/>
    </source>
</evidence>
<dbReference type="InterPro" id="IPR039661">
    <property type="entry name" value="ELP3"/>
</dbReference>
<dbReference type="GO" id="GO:0005737">
    <property type="term" value="C:cytoplasm"/>
    <property type="evidence" value="ECO:0007669"/>
    <property type="project" value="TreeGrafter"/>
</dbReference>
<evidence type="ECO:0000256" key="2">
    <source>
        <dbReference type="ARBA" id="ARBA00022485"/>
    </source>
</evidence>
<dbReference type="AlphaFoldDB" id="A0A928KUR1"/>
<dbReference type="GO" id="GO:0046872">
    <property type="term" value="F:metal ion binding"/>
    <property type="evidence" value="ECO:0007669"/>
    <property type="project" value="UniProtKB-KW"/>
</dbReference>
<evidence type="ECO:0000256" key="6">
    <source>
        <dbReference type="ARBA" id="ARBA00023014"/>
    </source>
</evidence>
<dbReference type="Pfam" id="PF16199">
    <property type="entry name" value="Radical_SAM_C"/>
    <property type="match status" value="1"/>
</dbReference>
<comment type="cofactor">
    <cofactor evidence="1">
        <name>[4Fe-4S] cluster</name>
        <dbReference type="ChEBI" id="CHEBI:49883"/>
    </cofactor>
</comment>
<keyword evidence="3" id="KW-0949">S-adenosyl-L-methionine</keyword>
<evidence type="ECO:0000256" key="1">
    <source>
        <dbReference type="ARBA" id="ARBA00001966"/>
    </source>
</evidence>
<evidence type="ECO:0000259" key="7">
    <source>
        <dbReference type="PROSITE" id="PS51918"/>
    </source>
</evidence>
<comment type="caution">
    <text evidence="8">The sequence shown here is derived from an EMBL/GenBank/DDBJ whole genome shotgun (WGS) entry which is preliminary data.</text>
</comment>
<dbReference type="GO" id="GO:0002926">
    <property type="term" value="P:tRNA wobble base 5-methoxycarbonylmethyl-2-thiouridinylation"/>
    <property type="evidence" value="ECO:0007669"/>
    <property type="project" value="TreeGrafter"/>
</dbReference>
<name>A0A928KUR1_9FIRM</name>
<accession>A0A928KUR1</accession>
<dbReference type="InterPro" id="IPR006638">
    <property type="entry name" value="Elp3/MiaA/NifB-like_rSAM"/>
</dbReference>
<evidence type="ECO:0000256" key="3">
    <source>
        <dbReference type="ARBA" id="ARBA00022691"/>
    </source>
</evidence>
<dbReference type="PROSITE" id="PS51918">
    <property type="entry name" value="RADICAL_SAM"/>
    <property type="match status" value="1"/>
</dbReference>
<keyword evidence="4" id="KW-0479">Metal-binding</keyword>
<dbReference type="SFLD" id="SFLDG01082">
    <property type="entry name" value="B12-binding_domain_containing"/>
    <property type="match status" value="1"/>
</dbReference>
<organism evidence="8 9">
    <name type="scientific">Faecalispora sporosphaeroides</name>
    <dbReference type="NCBI Taxonomy" id="1549"/>
    <lineage>
        <taxon>Bacteria</taxon>
        <taxon>Bacillati</taxon>
        <taxon>Bacillota</taxon>
        <taxon>Clostridia</taxon>
        <taxon>Eubacteriales</taxon>
        <taxon>Oscillospiraceae</taxon>
        <taxon>Faecalispora</taxon>
    </lineage>
</organism>
<feature type="domain" description="Radical SAM core" evidence="7">
    <location>
        <begin position="1"/>
        <end position="231"/>
    </location>
</feature>
<evidence type="ECO:0000256" key="5">
    <source>
        <dbReference type="ARBA" id="ARBA00023004"/>
    </source>
</evidence>
<dbReference type="Pfam" id="PF04055">
    <property type="entry name" value="Radical_SAM"/>
    <property type="match status" value="1"/>
</dbReference>
<dbReference type="InterPro" id="IPR007197">
    <property type="entry name" value="rSAM"/>
</dbReference>
<dbReference type="CDD" id="cd01335">
    <property type="entry name" value="Radical_SAM"/>
    <property type="match status" value="1"/>
</dbReference>
<sequence>MKHANVAIFVPHAGCPQRCSFCSQHSITGQERLPTPGEVRETLKTAEENLKEKSRFAEIAFFGGSFTAIDRGDMLALLEAAAPSVRDGVFSGIRISTRPDAIDAKVLELLSRYGVTTIELGAQSMNDVVLRQNRRGHTARQVRQASELIRSAGFSLGLQMMTGLWGDTAAGAMQTACDLAGLKPDCVRIYPTVVMKGTELALRYRSGEYVPMALQEMVELCCDLLEFFGEHSIPVIRLGLHSSPEMQRDRVAGPWHPAFRELCESRLFLRRLLAFLEREQILPGRVEIHVSPQWVSKAVGQSRCNLLELSRRGYQARVVPDSSMGPSEFLAFFPDNRLPAKA</sequence>
<dbReference type="SUPFAM" id="SSF102114">
    <property type="entry name" value="Radical SAM enzymes"/>
    <property type="match status" value="1"/>
</dbReference>
<dbReference type="RefSeq" id="WP_326839637.1">
    <property type="nucleotide sequence ID" value="NZ_SVNY01000001.1"/>
</dbReference>
<dbReference type="SFLD" id="SFLDG01086">
    <property type="entry name" value="elongater_protein-like"/>
    <property type="match status" value="1"/>
</dbReference>
<dbReference type="SFLD" id="SFLDS00029">
    <property type="entry name" value="Radical_SAM"/>
    <property type="match status" value="1"/>
</dbReference>
<evidence type="ECO:0000313" key="9">
    <source>
        <dbReference type="Proteomes" id="UP000754750"/>
    </source>
</evidence>
<dbReference type="PANTHER" id="PTHR11135">
    <property type="entry name" value="HISTONE ACETYLTRANSFERASE-RELATED"/>
    <property type="match status" value="1"/>
</dbReference>
<dbReference type="EMBL" id="SVNY01000001">
    <property type="protein sequence ID" value="MBE6831999.1"/>
    <property type="molecule type" value="Genomic_DNA"/>
</dbReference>
<dbReference type="Gene3D" id="3.80.30.20">
    <property type="entry name" value="tm_1862 like domain"/>
    <property type="match status" value="1"/>
</dbReference>
<dbReference type="PANTHER" id="PTHR11135:SF0">
    <property type="entry name" value="ELONGATOR COMPLEX PROTEIN 3"/>
    <property type="match status" value="1"/>
</dbReference>
<dbReference type="SMART" id="SM00729">
    <property type="entry name" value="Elp3"/>
    <property type="match status" value="1"/>
</dbReference>
<dbReference type="InterPro" id="IPR032432">
    <property type="entry name" value="Radical_SAM_C"/>
</dbReference>
<keyword evidence="5" id="KW-0408">Iron</keyword>
<dbReference type="GO" id="GO:0051539">
    <property type="term" value="F:4 iron, 4 sulfur cluster binding"/>
    <property type="evidence" value="ECO:0007669"/>
    <property type="project" value="UniProtKB-KW"/>
</dbReference>
<reference evidence="8" key="1">
    <citation type="submission" date="2019-04" db="EMBL/GenBank/DDBJ databases">
        <title>Evolution of Biomass-Degrading Anaerobic Consortia Revealed by Metagenomics.</title>
        <authorList>
            <person name="Peng X."/>
        </authorList>
    </citation>
    <scope>NUCLEOTIDE SEQUENCE</scope>
    <source>
        <strain evidence="8">SIG551</strain>
    </source>
</reference>
<evidence type="ECO:0000313" key="8">
    <source>
        <dbReference type="EMBL" id="MBE6831999.1"/>
    </source>
</evidence>
<keyword evidence="6" id="KW-0411">Iron-sulfur</keyword>
<dbReference type="Proteomes" id="UP000754750">
    <property type="component" value="Unassembled WGS sequence"/>
</dbReference>